<feature type="active site" description="Glycyl thioester intermediate" evidence="8">
    <location>
        <position position="92"/>
    </location>
</feature>
<dbReference type="Gene3D" id="3.10.110.10">
    <property type="entry name" value="Ubiquitin Conjugating Enzyme"/>
    <property type="match status" value="1"/>
</dbReference>
<dbReference type="PANTHER" id="PTHR24068">
    <property type="entry name" value="UBIQUITIN-CONJUGATING ENZYME E2"/>
    <property type="match status" value="1"/>
</dbReference>
<dbReference type="InterPro" id="IPR016135">
    <property type="entry name" value="UBQ-conjugating_enzyme/RWD"/>
</dbReference>
<dbReference type="Pfam" id="PF00179">
    <property type="entry name" value="UQ_con"/>
    <property type="match status" value="1"/>
</dbReference>
<evidence type="ECO:0000256" key="10">
    <source>
        <dbReference type="SAM" id="MobiDB-lite"/>
    </source>
</evidence>
<dbReference type="PROSITE" id="PS00183">
    <property type="entry name" value="UBC_1"/>
    <property type="match status" value="1"/>
</dbReference>
<dbReference type="CDD" id="cd14311">
    <property type="entry name" value="UBA_II_E2_UBC1"/>
    <property type="match status" value="1"/>
</dbReference>
<evidence type="ECO:0000259" key="11">
    <source>
        <dbReference type="PROSITE" id="PS50127"/>
    </source>
</evidence>
<dbReference type="Gene3D" id="1.10.8.10">
    <property type="entry name" value="DNA helicase RuvA subunit, C-terminal domain"/>
    <property type="match status" value="1"/>
</dbReference>
<dbReference type="InterPro" id="IPR000608">
    <property type="entry name" value="UBC"/>
</dbReference>
<dbReference type="GO" id="GO:0061631">
    <property type="term" value="F:ubiquitin conjugating enzyme activity"/>
    <property type="evidence" value="ECO:0007669"/>
    <property type="project" value="UniProtKB-EC"/>
</dbReference>
<accession>A0A2X0LB08</accession>
<dbReference type="PROSITE" id="PS50127">
    <property type="entry name" value="UBC_2"/>
    <property type="match status" value="1"/>
</dbReference>
<dbReference type="FunFam" id="3.10.110.10:FF:000037">
    <property type="entry name" value="ubiquitin-conjugating enzyme E2 27"/>
    <property type="match status" value="1"/>
</dbReference>
<dbReference type="Proteomes" id="UP000249723">
    <property type="component" value="Unassembled WGS sequence"/>
</dbReference>
<protein>
    <recommendedName>
        <fullName evidence="6">Ubiquitin-conjugating enzyme E2 1</fullName>
        <ecNumber evidence="1">2.3.2.23</ecNumber>
    </recommendedName>
    <alternativeName>
        <fullName evidence="7">E2 ubiquitin-conjugating enzyme 1</fullName>
    </alternativeName>
</protein>
<dbReference type="SUPFAM" id="SSF54495">
    <property type="entry name" value="UBC-like"/>
    <property type="match status" value="1"/>
</dbReference>
<evidence type="ECO:0000256" key="8">
    <source>
        <dbReference type="PROSITE-ProRule" id="PRU10133"/>
    </source>
</evidence>
<evidence type="ECO:0000256" key="7">
    <source>
        <dbReference type="ARBA" id="ARBA00077197"/>
    </source>
</evidence>
<evidence type="ECO:0000256" key="9">
    <source>
        <dbReference type="RuleBase" id="RU362109"/>
    </source>
</evidence>
<evidence type="ECO:0000256" key="5">
    <source>
        <dbReference type="ARBA" id="ARBA00022840"/>
    </source>
</evidence>
<dbReference type="STRING" id="289078.A0A2X0LB08"/>
<evidence type="ECO:0000313" key="12">
    <source>
        <dbReference type="EMBL" id="SDA01868.1"/>
    </source>
</evidence>
<dbReference type="AlphaFoldDB" id="A0A2X0LB08"/>
<dbReference type="CDD" id="cd23800">
    <property type="entry name" value="UBCc_UBE2K"/>
    <property type="match status" value="1"/>
</dbReference>
<feature type="domain" description="UBC core" evidence="11">
    <location>
        <begin position="5"/>
        <end position="154"/>
    </location>
</feature>
<keyword evidence="5 9" id="KW-0067">ATP-binding</keyword>
<feature type="compositionally biased region" description="Basic and acidic residues" evidence="10">
    <location>
        <begin position="10"/>
        <end position="22"/>
    </location>
</feature>
<evidence type="ECO:0000256" key="3">
    <source>
        <dbReference type="ARBA" id="ARBA00022741"/>
    </source>
</evidence>
<keyword evidence="13" id="KW-1185">Reference proteome</keyword>
<keyword evidence="2" id="KW-0808">Transferase</keyword>
<evidence type="ECO:0000256" key="6">
    <source>
        <dbReference type="ARBA" id="ARBA00072431"/>
    </source>
</evidence>
<evidence type="ECO:0000256" key="1">
    <source>
        <dbReference type="ARBA" id="ARBA00012486"/>
    </source>
</evidence>
<keyword evidence="4 9" id="KW-0833">Ubl conjugation pathway</keyword>
<dbReference type="Pfam" id="PF09288">
    <property type="entry name" value="UBA_3"/>
    <property type="match status" value="1"/>
</dbReference>
<gene>
    <name evidence="12" type="ORF">BZ3500_MVSOF-1268-A1-R1_CHR10-2G02980</name>
</gene>
<dbReference type="SMART" id="SM00212">
    <property type="entry name" value="UBCc"/>
    <property type="match status" value="1"/>
</dbReference>
<dbReference type="EMBL" id="FMWP01000117">
    <property type="protein sequence ID" value="SDA01868.1"/>
    <property type="molecule type" value="Genomic_DNA"/>
</dbReference>
<evidence type="ECO:0000313" key="13">
    <source>
        <dbReference type="Proteomes" id="UP000249723"/>
    </source>
</evidence>
<dbReference type="GO" id="GO:0005524">
    <property type="term" value="F:ATP binding"/>
    <property type="evidence" value="ECO:0007669"/>
    <property type="project" value="UniProtKB-UniRule"/>
</dbReference>
<proteinExistence type="inferred from homology"/>
<reference evidence="13" key="1">
    <citation type="submission" date="2016-10" db="EMBL/GenBank/DDBJ databases">
        <authorList>
            <person name="Jeantristanb JTB J.-T."/>
            <person name="Ricardo R."/>
        </authorList>
    </citation>
    <scope>NUCLEOTIDE SEQUENCE [LARGE SCALE GENOMIC DNA]</scope>
</reference>
<dbReference type="EC" id="2.3.2.23" evidence="1"/>
<keyword evidence="3 9" id="KW-0547">Nucleotide-binding</keyword>
<dbReference type="OrthoDB" id="9993688at2759"/>
<sequence length="224" mass="24829">MSAGARSKRLTREVSDIHKESSKSGITIRSLSPDSYDHLVGSFPGPTGTPYEGGVFEVDIQPPPNYPFAPLKMKFITKVYHPNVSSSTGFICLDILKTSWSPVYTLRTCLVSLQSLLSTPEPNDPQDAEVAKHYLSSRTSFDSTAQYWTQVYAKPNTNSSAPAVPPTDPQTQATLAGLEWSDVRLFAQMGFEERDVIEVLQRLNYRSGNKEKVGHEAVLEKLFV</sequence>
<comment type="similarity">
    <text evidence="9">Belongs to the ubiquitin-conjugating enzyme family.</text>
</comment>
<dbReference type="SUPFAM" id="SSF46934">
    <property type="entry name" value="UBA-like"/>
    <property type="match status" value="1"/>
</dbReference>
<evidence type="ECO:0000256" key="4">
    <source>
        <dbReference type="ARBA" id="ARBA00022786"/>
    </source>
</evidence>
<dbReference type="InterPro" id="IPR009060">
    <property type="entry name" value="UBA-like_sf"/>
</dbReference>
<dbReference type="InterPro" id="IPR015368">
    <property type="entry name" value="UBA_C_fun"/>
</dbReference>
<dbReference type="InterPro" id="IPR023313">
    <property type="entry name" value="UBQ-conjugating_AS"/>
</dbReference>
<feature type="region of interest" description="Disordered" evidence="10">
    <location>
        <begin position="1"/>
        <end position="30"/>
    </location>
</feature>
<evidence type="ECO:0000256" key="2">
    <source>
        <dbReference type="ARBA" id="ARBA00022679"/>
    </source>
</evidence>
<name>A0A2X0LB08_9BASI</name>
<organism evidence="12 13">
    <name type="scientific">Microbotryum saponariae</name>
    <dbReference type="NCBI Taxonomy" id="289078"/>
    <lineage>
        <taxon>Eukaryota</taxon>
        <taxon>Fungi</taxon>
        <taxon>Dikarya</taxon>
        <taxon>Basidiomycota</taxon>
        <taxon>Pucciniomycotina</taxon>
        <taxon>Microbotryomycetes</taxon>
        <taxon>Microbotryales</taxon>
        <taxon>Microbotryaceae</taxon>
        <taxon>Microbotryum</taxon>
    </lineage>
</organism>